<organism evidence="2 3">
    <name type="scientific">Actinomadura rubrisoli</name>
    <dbReference type="NCBI Taxonomy" id="2530368"/>
    <lineage>
        <taxon>Bacteria</taxon>
        <taxon>Bacillati</taxon>
        <taxon>Actinomycetota</taxon>
        <taxon>Actinomycetes</taxon>
        <taxon>Streptosporangiales</taxon>
        <taxon>Thermomonosporaceae</taxon>
        <taxon>Actinomadura</taxon>
    </lineage>
</organism>
<name>A0A4R5C4Y7_9ACTN</name>
<reference evidence="2 3" key="1">
    <citation type="submission" date="2019-03" db="EMBL/GenBank/DDBJ databases">
        <title>Draft genome sequences of novel Actinobacteria.</title>
        <authorList>
            <person name="Sahin N."/>
            <person name="Ay H."/>
            <person name="Saygin H."/>
        </authorList>
    </citation>
    <scope>NUCLEOTIDE SEQUENCE [LARGE SCALE GENOMIC DNA]</scope>
    <source>
        <strain evidence="2 3">H3C3</strain>
    </source>
</reference>
<feature type="transmembrane region" description="Helical" evidence="1">
    <location>
        <begin position="219"/>
        <end position="247"/>
    </location>
</feature>
<dbReference type="OrthoDB" id="529448at2"/>
<protein>
    <submittedName>
        <fullName evidence="2">Uncharacterized protein</fullName>
    </submittedName>
</protein>
<evidence type="ECO:0000313" key="2">
    <source>
        <dbReference type="EMBL" id="TDD93506.1"/>
    </source>
</evidence>
<feature type="transmembrane region" description="Helical" evidence="1">
    <location>
        <begin position="20"/>
        <end position="40"/>
    </location>
</feature>
<dbReference type="Proteomes" id="UP000294513">
    <property type="component" value="Unassembled WGS sequence"/>
</dbReference>
<keyword evidence="1" id="KW-1133">Transmembrane helix</keyword>
<accession>A0A4R5C4Y7</accession>
<feature type="transmembrane region" description="Helical" evidence="1">
    <location>
        <begin position="68"/>
        <end position="98"/>
    </location>
</feature>
<keyword evidence="1" id="KW-0472">Membrane</keyword>
<evidence type="ECO:0000256" key="1">
    <source>
        <dbReference type="SAM" id="Phobius"/>
    </source>
</evidence>
<comment type="caution">
    <text evidence="2">The sequence shown here is derived from an EMBL/GenBank/DDBJ whole genome shotgun (WGS) entry which is preliminary data.</text>
</comment>
<dbReference type="AlphaFoldDB" id="A0A4R5C4Y7"/>
<sequence length="303" mass="33679">MNDFLSSLGSKVAERWLNLLVLPGLLFLGVAIAGGGVLGHDHWHDIDRLRTRVNAMTTGPSAGKPGTIVLVSAATLLASAGLGLIVQALGTAIGQIWLRDPADPFSRLLVRWRCRRWAKRHSDYREAKIHHHRGQNDEGLLPSKEGLDRLRGRRDRIALIRPTRPTWSGDRMVAVDDRVRQLYGMDVAIVWPRLWLVLPGSVRTQLHNAREAFSAATKLAAWGCGYAILGVWWWPALVIGAGTWIIAWRRVRTTIETLAVLIEASVDLHGNDLAERLRVSRPGHPFGPRIGKAVQQALRRPDP</sequence>
<proteinExistence type="predicted"/>
<keyword evidence="3" id="KW-1185">Reference proteome</keyword>
<evidence type="ECO:0000313" key="3">
    <source>
        <dbReference type="Proteomes" id="UP000294513"/>
    </source>
</evidence>
<gene>
    <name evidence="2" type="ORF">E1298_09260</name>
</gene>
<dbReference type="RefSeq" id="WP_131891147.1">
    <property type="nucleotide sequence ID" value="NZ_SMKU01000030.1"/>
</dbReference>
<keyword evidence="1" id="KW-0812">Transmembrane</keyword>
<dbReference type="EMBL" id="SMKU01000030">
    <property type="protein sequence ID" value="TDD93506.1"/>
    <property type="molecule type" value="Genomic_DNA"/>
</dbReference>